<proteinExistence type="predicted"/>
<protein>
    <submittedName>
        <fullName evidence="1">Uncharacterized protein</fullName>
    </submittedName>
</protein>
<keyword evidence="2" id="KW-1185">Reference proteome</keyword>
<evidence type="ECO:0000313" key="1">
    <source>
        <dbReference type="EMBL" id="KAK9114949.1"/>
    </source>
</evidence>
<sequence>MMRRCTTRWRVTVPKDVFTVSGRSATEMVVEDQSIATKMFSTASILAKLTTV</sequence>
<dbReference type="EMBL" id="JBBNAF010000009">
    <property type="protein sequence ID" value="KAK9114949.1"/>
    <property type="molecule type" value="Genomic_DNA"/>
</dbReference>
<dbReference type="AlphaFoldDB" id="A0AAP0IG67"/>
<gene>
    <name evidence="1" type="ORF">Syun_021746</name>
</gene>
<evidence type="ECO:0000313" key="2">
    <source>
        <dbReference type="Proteomes" id="UP001420932"/>
    </source>
</evidence>
<name>A0AAP0IG67_9MAGN</name>
<reference evidence="1 2" key="1">
    <citation type="submission" date="2024-01" db="EMBL/GenBank/DDBJ databases">
        <title>Genome assemblies of Stephania.</title>
        <authorList>
            <person name="Yang L."/>
        </authorList>
    </citation>
    <scope>NUCLEOTIDE SEQUENCE [LARGE SCALE GENOMIC DNA]</scope>
    <source>
        <strain evidence="1">YNDBR</strain>
        <tissue evidence="1">Leaf</tissue>
    </source>
</reference>
<comment type="caution">
    <text evidence="1">The sequence shown here is derived from an EMBL/GenBank/DDBJ whole genome shotgun (WGS) entry which is preliminary data.</text>
</comment>
<accession>A0AAP0IG67</accession>
<organism evidence="1 2">
    <name type="scientific">Stephania yunnanensis</name>
    <dbReference type="NCBI Taxonomy" id="152371"/>
    <lineage>
        <taxon>Eukaryota</taxon>
        <taxon>Viridiplantae</taxon>
        <taxon>Streptophyta</taxon>
        <taxon>Embryophyta</taxon>
        <taxon>Tracheophyta</taxon>
        <taxon>Spermatophyta</taxon>
        <taxon>Magnoliopsida</taxon>
        <taxon>Ranunculales</taxon>
        <taxon>Menispermaceae</taxon>
        <taxon>Menispermoideae</taxon>
        <taxon>Cissampelideae</taxon>
        <taxon>Stephania</taxon>
    </lineage>
</organism>
<dbReference type="Proteomes" id="UP001420932">
    <property type="component" value="Unassembled WGS sequence"/>
</dbReference>